<evidence type="ECO:0000256" key="3">
    <source>
        <dbReference type="ARBA" id="ARBA00023163"/>
    </source>
</evidence>
<dbReference type="GO" id="GO:0000976">
    <property type="term" value="F:transcription cis-regulatory region binding"/>
    <property type="evidence" value="ECO:0007669"/>
    <property type="project" value="TreeGrafter"/>
</dbReference>
<keyword evidence="1" id="KW-0805">Transcription regulation</keyword>
<evidence type="ECO:0000259" key="5">
    <source>
        <dbReference type="PROSITE" id="PS50977"/>
    </source>
</evidence>
<sequence>MATLTPELIARECLGLLEAHGPEALTFRRIGRHLGVDPTALYRHFKNKDELILAIGDLLMATAMDGYEPADDWAESLRNLLHRSRAVYLAHPHAAVLATTRVTRREGEMAIVEAILQELHRAGFPPPEAARLYRALDDMNLAFAGLDAAFRILSEEQQAKDVGAWSQEYAQADPGRYPRIAATAEHLAGIDEDPTYELALDLMLESIARRAANPPRRD</sequence>
<dbReference type="EMBL" id="BMFY01000004">
    <property type="protein sequence ID" value="GGA09714.1"/>
    <property type="molecule type" value="Genomic_DNA"/>
</dbReference>
<dbReference type="SUPFAM" id="SSF46689">
    <property type="entry name" value="Homeodomain-like"/>
    <property type="match status" value="1"/>
</dbReference>
<feature type="DNA-binding region" description="H-T-H motif" evidence="4">
    <location>
        <begin position="26"/>
        <end position="45"/>
    </location>
</feature>
<proteinExistence type="predicted"/>
<dbReference type="PROSITE" id="PS50977">
    <property type="entry name" value="HTH_TETR_2"/>
    <property type="match status" value="1"/>
</dbReference>
<reference evidence="6" key="2">
    <citation type="submission" date="2020-09" db="EMBL/GenBank/DDBJ databases">
        <authorList>
            <person name="Sun Q."/>
            <person name="Zhou Y."/>
        </authorList>
    </citation>
    <scope>NUCLEOTIDE SEQUENCE</scope>
    <source>
        <strain evidence="6">CGMCC 1.12785</strain>
    </source>
</reference>
<keyword evidence="3" id="KW-0804">Transcription</keyword>
<gene>
    <name evidence="6" type="ORF">GCM10011333_10560</name>
</gene>
<evidence type="ECO:0000256" key="2">
    <source>
        <dbReference type="ARBA" id="ARBA00023125"/>
    </source>
</evidence>
<dbReference type="Pfam" id="PF00440">
    <property type="entry name" value="TetR_N"/>
    <property type="match status" value="1"/>
</dbReference>
<dbReference type="InterPro" id="IPR050109">
    <property type="entry name" value="HTH-type_TetR-like_transc_reg"/>
</dbReference>
<comment type="caution">
    <text evidence="6">The sequence shown here is derived from an EMBL/GenBank/DDBJ whole genome shotgun (WGS) entry which is preliminary data.</text>
</comment>
<evidence type="ECO:0000256" key="4">
    <source>
        <dbReference type="PROSITE-ProRule" id="PRU00335"/>
    </source>
</evidence>
<dbReference type="AlphaFoldDB" id="A0A8J2TWS4"/>
<dbReference type="Gene3D" id="1.10.357.10">
    <property type="entry name" value="Tetracycline Repressor, domain 2"/>
    <property type="match status" value="1"/>
</dbReference>
<dbReference type="InterPro" id="IPR004111">
    <property type="entry name" value="Repressor_TetR_C"/>
</dbReference>
<dbReference type="RefSeq" id="WP_188549895.1">
    <property type="nucleotide sequence ID" value="NZ_BMFY01000004.1"/>
</dbReference>
<dbReference type="InterPro" id="IPR036271">
    <property type="entry name" value="Tet_transcr_reg_TetR-rel_C_sf"/>
</dbReference>
<protein>
    <submittedName>
        <fullName evidence="6">TetR family transcriptional regulator</fullName>
    </submittedName>
</protein>
<dbReference type="GO" id="GO:0045892">
    <property type="term" value="P:negative regulation of DNA-templated transcription"/>
    <property type="evidence" value="ECO:0007669"/>
    <property type="project" value="InterPro"/>
</dbReference>
<accession>A0A8J2TWS4</accession>
<organism evidence="6 7">
    <name type="scientific">Sediminivirga luteola</name>
    <dbReference type="NCBI Taxonomy" id="1774748"/>
    <lineage>
        <taxon>Bacteria</taxon>
        <taxon>Bacillati</taxon>
        <taxon>Actinomycetota</taxon>
        <taxon>Actinomycetes</taxon>
        <taxon>Micrococcales</taxon>
        <taxon>Brevibacteriaceae</taxon>
        <taxon>Sediminivirga</taxon>
    </lineage>
</organism>
<dbReference type="PANTHER" id="PTHR30055">
    <property type="entry name" value="HTH-TYPE TRANSCRIPTIONAL REGULATOR RUTR"/>
    <property type="match status" value="1"/>
</dbReference>
<dbReference type="Proteomes" id="UP000616114">
    <property type="component" value="Unassembled WGS sequence"/>
</dbReference>
<name>A0A8J2TWS4_9MICO</name>
<dbReference type="SUPFAM" id="SSF48498">
    <property type="entry name" value="Tetracyclin repressor-like, C-terminal domain"/>
    <property type="match status" value="1"/>
</dbReference>
<dbReference type="Gene3D" id="1.10.10.60">
    <property type="entry name" value="Homeodomain-like"/>
    <property type="match status" value="1"/>
</dbReference>
<keyword evidence="2 4" id="KW-0238">DNA-binding</keyword>
<dbReference type="InterPro" id="IPR001647">
    <property type="entry name" value="HTH_TetR"/>
</dbReference>
<dbReference type="InterPro" id="IPR009057">
    <property type="entry name" value="Homeodomain-like_sf"/>
</dbReference>
<feature type="domain" description="HTH tetR-type" evidence="5">
    <location>
        <begin position="3"/>
        <end position="63"/>
    </location>
</feature>
<dbReference type="Pfam" id="PF02909">
    <property type="entry name" value="TetR_C_1"/>
    <property type="match status" value="1"/>
</dbReference>
<dbReference type="GO" id="GO:0003700">
    <property type="term" value="F:DNA-binding transcription factor activity"/>
    <property type="evidence" value="ECO:0007669"/>
    <property type="project" value="TreeGrafter"/>
</dbReference>
<reference evidence="6" key="1">
    <citation type="journal article" date="2014" name="Int. J. Syst. Evol. Microbiol.">
        <title>Complete genome sequence of Corynebacterium casei LMG S-19264T (=DSM 44701T), isolated from a smear-ripened cheese.</title>
        <authorList>
            <consortium name="US DOE Joint Genome Institute (JGI-PGF)"/>
            <person name="Walter F."/>
            <person name="Albersmeier A."/>
            <person name="Kalinowski J."/>
            <person name="Ruckert C."/>
        </authorList>
    </citation>
    <scope>NUCLEOTIDE SEQUENCE</scope>
    <source>
        <strain evidence="6">CGMCC 1.12785</strain>
    </source>
</reference>
<dbReference type="PANTHER" id="PTHR30055:SF151">
    <property type="entry name" value="TRANSCRIPTIONAL REGULATORY PROTEIN"/>
    <property type="match status" value="1"/>
</dbReference>
<evidence type="ECO:0000313" key="6">
    <source>
        <dbReference type="EMBL" id="GGA09714.1"/>
    </source>
</evidence>
<evidence type="ECO:0000256" key="1">
    <source>
        <dbReference type="ARBA" id="ARBA00023015"/>
    </source>
</evidence>
<keyword evidence="7" id="KW-1185">Reference proteome</keyword>
<evidence type="ECO:0000313" key="7">
    <source>
        <dbReference type="Proteomes" id="UP000616114"/>
    </source>
</evidence>